<evidence type="ECO:0000256" key="7">
    <source>
        <dbReference type="SAM" id="MobiDB-lite"/>
    </source>
</evidence>
<dbReference type="GO" id="GO:0006629">
    <property type="term" value="P:lipid metabolic process"/>
    <property type="evidence" value="ECO:0007669"/>
    <property type="project" value="UniProtKB-KW"/>
</dbReference>
<evidence type="ECO:0000313" key="10">
    <source>
        <dbReference type="Proteomes" id="UP000245942"/>
    </source>
</evidence>
<name>A0A316UG39_9BASI</name>
<keyword evidence="5" id="KW-0443">Lipid metabolism</keyword>
<feature type="compositionally biased region" description="Acidic residues" evidence="7">
    <location>
        <begin position="466"/>
        <end position="475"/>
    </location>
</feature>
<keyword evidence="3" id="KW-0256">Endoplasmic reticulum</keyword>
<dbReference type="PANTHER" id="PTHR21212">
    <property type="entry name" value="BERNARDINELLI-SEIP CONGENITAL LIPODYSTROPHY 2 HOMOLOG BSCL2 PROTEIN"/>
    <property type="match status" value="1"/>
</dbReference>
<evidence type="ECO:0000256" key="6">
    <source>
        <dbReference type="ARBA" id="ARBA00023136"/>
    </source>
</evidence>
<proteinExistence type="predicted"/>
<keyword evidence="10" id="KW-1185">Reference proteome</keyword>
<keyword evidence="2 8" id="KW-0812">Transmembrane</keyword>
<evidence type="ECO:0000256" key="3">
    <source>
        <dbReference type="ARBA" id="ARBA00022824"/>
    </source>
</evidence>
<evidence type="ECO:0000256" key="4">
    <source>
        <dbReference type="ARBA" id="ARBA00022989"/>
    </source>
</evidence>
<feature type="compositionally biased region" description="Low complexity" evidence="7">
    <location>
        <begin position="487"/>
        <end position="499"/>
    </location>
</feature>
<dbReference type="STRING" id="1684307.A0A316UG39"/>
<feature type="compositionally biased region" description="Polar residues" evidence="7">
    <location>
        <begin position="728"/>
        <end position="745"/>
    </location>
</feature>
<feature type="compositionally biased region" description="Gly residues" evidence="7">
    <location>
        <begin position="571"/>
        <end position="585"/>
    </location>
</feature>
<sequence>MSRPLASPSASFRYGNRSAYPLPPRRASSYASPTTPGGSAPRGQPPSGPRILAAGKGSESFETLSDFVLSLPHPRYWPSLLLNYFVLDPLRILTTTLLALITSPRTHRVVLRLSVLFALFWTSLILAIFAYIGFYRVWVPDVGRLDQVHLEYGKRGGEMPSALVHLGNWRGAQGIGGEEWFAEEQEYDVSVELLVPISTANLDLGNFMVSLTLLTSDNVTLFHSAKPTILRPTTPPLRFLTQFASQVSSRPSIASSPGMGGVGAGPGSFMLPLPFTSPSLELMTVRLFDRVVLHPSPGSIPFSDPAGSPIRGGARRRISKALVRVGRDDSDKYWVYGGGHGVGGVVMGGNPLSEGLQGGLGQGMVLATQNGGAFRSRGELQTVGVGLRFDARLTGLRYLLYTYPILSFLLFTSLFLAFELISALTLWTIAAVYTSSLPGLGVDLGPDNQFVPYRDGADLGGADYGSADDQDEDDGSSTPRRRGRAGATPETITATPTTTSNVDEDENGDGDEESASWEEEDTETEQGSSTGPAQLRSRASLRDRDAEERREVQLAAEEEARRTGRLMTAVAGGGEGGGGGGARPGGGDDDLLSPTYRRVLGRLDEETEEETDDVASVSSGMGSTLSSSGTGAGAGTSQRRGPAATAATARQGGAEEQGEEGSSSTPGGSSGRMGEGEGDDEWEDEGGQGEETVLIESGREGEQTTREGQEIRRRKAFEEEDDEGGDGTSTIGGSATDPSIASGSRRSFGATTQASTSTRQTGTTGGARGGGSDY</sequence>
<feature type="compositionally biased region" description="Basic and acidic residues" evidence="7">
    <location>
        <begin position="540"/>
        <end position="562"/>
    </location>
</feature>
<feature type="compositionally biased region" description="Acidic residues" evidence="7">
    <location>
        <begin position="502"/>
        <end position="524"/>
    </location>
</feature>
<organism evidence="9 10">
    <name type="scientific">Pseudomicrostroma glucosiphilum</name>
    <dbReference type="NCBI Taxonomy" id="1684307"/>
    <lineage>
        <taxon>Eukaryota</taxon>
        <taxon>Fungi</taxon>
        <taxon>Dikarya</taxon>
        <taxon>Basidiomycota</taxon>
        <taxon>Ustilaginomycotina</taxon>
        <taxon>Exobasidiomycetes</taxon>
        <taxon>Microstromatales</taxon>
        <taxon>Microstromatales incertae sedis</taxon>
        <taxon>Pseudomicrostroma</taxon>
    </lineage>
</organism>
<dbReference type="OrthoDB" id="3990054at2759"/>
<feature type="compositionally biased region" description="Acidic residues" evidence="7">
    <location>
        <begin position="676"/>
        <end position="688"/>
    </location>
</feature>
<dbReference type="InterPro" id="IPR009617">
    <property type="entry name" value="Seipin"/>
</dbReference>
<dbReference type="EMBL" id="KZ819321">
    <property type="protein sequence ID" value="PWN23908.1"/>
    <property type="molecule type" value="Genomic_DNA"/>
</dbReference>
<evidence type="ECO:0000256" key="5">
    <source>
        <dbReference type="ARBA" id="ARBA00023098"/>
    </source>
</evidence>
<dbReference type="AlphaFoldDB" id="A0A316UG39"/>
<dbReference type="CDD" id="cd23995">
    <property type="entry name" value="Seipin_BSCL2_like"/>
    <property type="match status" value="1"/>
</dbReference>
<feature type="transmembrane region" description="Helical" evidence="8">
    <location>
        <begin position="398"/>
        <end position="427"/>
    </location>
</feature>
<dbReference type="GeneID" id="37015507"/>
<keyword evidence="4 8" id="KW-1133">Transmembrane helix</keyword>
<dbReference type="GO" id="GO:0005789">
    <property type="term" value="C:endoplasmic reticulum membrane"/>
    <property type="evidence" value="ECO:0007669"/>
    <property type="project" value="UniProtKB-SubCell"/>
</dbReference>
<evidence type="ECO:0000256" key="1">
    <source>
        <dbReference type="ARBA" id="ARBA00004477"/>
    </source>
</evidence>
<evidence type="ECO:0000256" key="2">
    <source>
        <dbReference type="ARBA" id="ARBA00022692"/>
    </source>
</evidence>
<feature type="transmembrane region" description="Helical" evidence="8">
    <location>
        <begin position="80"/>
        <end position="101"/>
    </location>
</feature>
<reference evidence="9 10" key="1">
    <citation type="journal article" date="2018" name="Mol. Biol. Evol.">
        <title>Broad Genomic Sampling Reveals a Smut Pathogenic Ancestry of the Fungal Clade Ustilaginomycotina.</title>
        <authorList>
            <person name="Kijpornyongpan T."/>
            <person name="Mondo S.J."/>
            <person name="Barry K."/>
            <person name="Sandor L."/>
            <person name="Lee J."/>
            <person name="Lipzen A."/>
            <person name="Pangilinan J."/>
            <person name="LaButti K."/>
            <person name="Hainaut M."/>
            <person name="Henrissat B."/>
            <person name="Grigoriev I.V."/>
            <person name="Spatafora J.W."/>
            <person name="Aime M.C."/>
        </authorList>
    </citation>
    <scope>NUCLEOTIDE SEQUENCE [LARGE SCALE GENOMIC DNA]</scope>
    <source>
        <strain evidence="9 10">MCA 4718</strain>
    </source>
</reference>
<dbReference type="RefSeq" id="XP_025351068.1">
    <property type="nucleotide sequence ID" value="XM_025493773.1"/>
</dbReference>
<dbReference type="Proteomes" id="UP000245942">
    <property type="component" value="Unassembled WGS sequence"/>
</dbReference>
<evidence type="ECO:0000313" key="9">
    <source>
        <dbReference type="EMBL" id="PWN23908.1"/>
    </source>
</evidence>
<feature type="region of interest" description="Disordered" evidence="7">
    <location>
        <begin position="453"/>
        <end position="774"/>
    </location>
</feature>
<evidence type="ECO:0000256" key="8">
    <source>
        <dbReference type="SAM" id="Phobius"/>
    </source>
</evidence>
<evidence type="ECO:0008006" key="11">
    <source>
        <dbReference type="Google" id="ProtNLM"/>
    </source>
</evidence>
<keyword evidence="6 8" id="KW-0472">Membrane</keyword>
<dbReference type="PANTHER" id="PTHR21212:SF0">
    <property type="entry name" value="SEIPIN"/>
    <property type="match status" value="1"/>
</dbReference>
<dbReference type="Pfam" id="PF06775">
    <property type="entry name" value="Seipin"/>
    <property type="match status" value="2"/>
</dbReference>
<feature type="transmembrane region" description="Helical" evidence="8">
    <location>
        <begin position="113"/>
        <end position="134"/>
    </location>
</feature>
<feature type="compositionally biased region" description="Low complexity" evidence="7">
    <location>
        <begin position="615"/>
        <end position="667"/>
    </location>
</feature>
<feature type="region of interest" description="Disordered" evidence="7">
    <location>
        <begin position="1"/>
        <end position="49"/>
    </location>
</feature>
<dbReference type="GO" id="GO:0140042">
    <property type="term" value="P:lipid droplet formation"/>
    <property type="evidence" value="ECO:0007669"/>
    <property type="project" value="UniProtKB-ARBA"/>
</dbReference>
<feature type="compositionally biased region" description="Gly residues" evidence="7">
    <location>
        <begin position="763"/>
        <end position="774"/>
    </location>
</feature>
<accession>A0A316UG39</accession>
<comment type="subcellular location">
    <subcellularLocation>
        <location evidence="1">Endoplasmic reticulum membrane</location>
        <topology evidence="1">Multi-pass membrane protein</topology>
    </subcellularLocation>
</comment>
<protein>
    <recommendedName>
        <fullName evidence="11">Adipose-regulatory protein-domain-containing protein</fullName>
    </recommendedName>
</protein>
<gene>
    <name evidence="9" type="ORF">BCV69DRAFT_291847</name>
</gene>
<feature type="compositionally biased region" description="Basic and acidic residues" evidence="7">
    <location>
        <begin position="697"/>
        <end position="711"/>
    </location>
</feature>
<feature type="compositionally biased region" description="Low complexity" evidence="7">
    <location>
        <begin position="749"/>
        <end position="762"/>
    </location>
</feature>